<dbReference type="STRING" id="1246637.MTBBW1_1040051"/>
<reference evidence="2 3" key="1">
    <citation type="submission" date="2017-03" db="EMBL/GenBank/DDBJ databases">
        <authorList>
            <person name="Afonso C.L."/>
            <person name="Miller P.J."/>
            <person name="Scott M.A."/>
            <person name="Spackman E."/>
            <person name="Goraichik I."/>
            <person name="Dimitrov K.M."/>
            <person name="Suarez D.L."/>
            <person name="Swayne D.E."/>
        </authorList>
    </citation>
    <scope>NUCLEOTIDE SEQUENCE [LARGE SCALE GENOMIC DNA]</scope>
    <source>
        <strain evidence="2">PRJEB14757</strain>
    </source>
</reference>
<dbReference type="AlphaFoldDB" id="A0A1W1H569"/>
<protein>
    <submittedName>
        <fullName evidence="2">Uncharacterized protein</fullName>
    </submittedName>
</protein>
<name>A0A1W1H569_9BACT</name>
<gene>
    <name evidence="2" type="ORF">MTBBW1_1040051</name>
</gene>
<dbReference type="EMBL" id="FWEV01000007">
    <property type="protein sequence ID" value="SLM27594.1"/>
    <property type="molecule type" value="Genomic_DNA"/>
</dbReference>
<keyword evidence="3" id="KW-1185">Reference proteome</keyword>
<evidence type="ECO:0000256" key="1">
    <source>
        <dbReference type="SAM" id="MobiDB-lite"/>
    </source>
</evidence>
<organism evidence="2 3">
    <name type="scientific">Desulfamplus magnetovallimortis</name>
    <dbReference type="NCBI Taxonomy" id="1246637"/>
    <lineage>
        <taxon>Bacteria</taxon>
        <taxon>Pseudomonadati</taxon>
        <taxon>Thermodesulfobacteriota</taxon>
        <taxon>Desulfobacteria</taxon>
        <taxon>Desulfobacterales</taxon>
        <taxon>Desulfobacteraceae</taxon>
        <taxon>Desulfamplus</taxon>
    </lineage>
</organism>
<dbReference type="Proteomes" id="UP000191931">
    <property type="component" value="Unassembled WGS sequence"/>
</dbReference>
<evidence type="ECO:0000313" key="2">
    <source>
        <dbReference type="EMBL" id="SLM27594.1"/>
    </source>
</evidence>
<feature type="region of interest" description="Disordered" evidence="1">
    <location>
        <begin position="44"/>
        <end position="70"/>
    </location>
</feature>
<proteinExistence type="predicted"/>
<sequence>MLKVFIKTDICGDFYITYLADDSHNRKDESRFKNSQLLRLSYKLAHSPHPPNPSHRLESGSLGKLIKPHY</sequence>
<evidence type="ECO:0000313" key="3">
    <source>
        <dbReference type="Proteomes" id="UP000191931"/>
    </source>
</evidence>
<accession>A0A1W1H569</accession>